<keyword evidence="2" id="KW-1133">Transmembrane helix</keyword>
<feature type="region of interest" description="Disordered" evidence="1">
    <location>
        <begin position="1"/>
        <end position="30"/>
    </location>
</feature>
<accession>A7IUL4</accession>
<evidence type="ECO:0000313" key="3">
    <source>
        <dbReference type="EMBL" id="ABT14038.1"/>
    </source>
</evidence>
<sequence>MSEDALMNATPINKLPSPPAPISTSVSEKLPGETASYTDLIKNLDINKMSQATSMTQMPPMPHLSQLSQQPPQMQNALPPTPQMMMQTPVNPSAQNNVMQQMQNQASMYSGGMPQSSPISEFLPHEGTPVHQGPLKSELLPDPMFFQNPPPKQKVKKIYIDKTPAVQEQAILGFNAKKIKHAVLVSSIVFLLIWYVAPMMARNLQWTVNVDTGKFTSYGLVAISALTGGLYLGVTSIIERFGNGML</sequence>
<feature type="transmembrane region" description="Helical" evidence="2">
    <location>
        <begin position="217"/>
        <end position="238"/>
    </location>
</feature>
<dbReference type="Proteomes" id="UP000246715">
    <property type="component" value="Segment"/>
</dbReference>
<organismHost>
    <name type="scientific">Paramecium bursaria</name>
    <dbReference type="NCBI Taxonomy" id="74790"/>
</organismHost>
<name>A7IUL4_PBCVM</name>
<feature type="transmembrane region" description="Helical" evidence="2">
    <location>
        <begin position="179"/>
        <end position="197"/>
    </location>
</feature>
<evidence type="ECO:0000256" key="1">
    <source>
        <dbReference type="SAM" id="MobiDB-lite"/>
    </source>
</evidence>
<gene>
    <name evidence="3" type="primary">M484L</name>
    <name evidence="3" type="ORF">MT325_M484L</name>
</gene>
<proteinExistence type="predicted"/>
<keyword evidence="2" id="KW-0812">Transmembrane</keyword>
<reference evidence="3 4" key="1">
    <citation type="journal article" date="2007" name="Virology">
        <title>Sequence and annotation of the 314-kb MT325 and the 321-kb FR483 viruses that infect Chlorella Pbi.</title>
        <authorList>
            <person name="Fitzgerald L.A."/>
            <person name="Graves M.V."/>
            <person name="Li X."/>
            <person name="Feldblyum T."/>
            <person name="Hartigan J."/>
            <person name="Van Etten J.L."/>
        </authorList>
    </citation>
    <scope>NUCLEOTIDE SEQUENCE [LARGE SCALE GENOMIC DNA]</scope>
    <source>
        <strain evidence="3 4">MT325</strain>
    </source>
</reference>
<dbReference type="EMBL" id="DQ491001">
    <property type="protein sequence ID" value="ABT14038.1"/>
    <property type="molecule type" value="Genomic_DNA"/>
</dbReference>
<organism evidence="3 4">
    <name type="scientific">Paramecium bursaria Chlorella virus MT325</name>
    <name type="common">PBCV-MT325</name>
    <dbReference type="NCBI Taxonomy" id="346932"/>
    <lineage>
        <taxon>Viruses</taxon>
        <taxon>Varidnaviria</taxon>
        <taxon>Bamfordvirae</taxon>
        <taxon>Nucleocytoviricota</taxon>
        <taxon>Megaviricetes</taxon>
        <taxon>Algavirales</taxon>
        <taxon>Phycodnaviridae</taxon>
        <taxon>Chlorovirus</taxon>
        <taxon>Chlorovirus conductrix</taxon>
        <taxon>Paramecium bursaria Chlorella virus A1</taxon>
    </lineage>
</organism>
<evidence type="ECO:0000313" key="4">
    <source>
        <dbReference type="Proteomes" id="UP000246715"/>
    </source>
</evidence>
<keyword evidence="2" id="KW-0472">Membrane</keyword>
<protein>
    <submittedName>
        <fullName evidence="3">Uncharacterized protein M484L</fullName>
    </submittedName>
</protein>
<evidence type="ECO:0000256" key="2">
    <source>
        <dbReference type="SAM" id="Phobius"/>
    </source>
</evidence>